<evidence type="ECO:0000313" key="2">
    <source>
        <dbReference type="Proteomes" id="UP001162480"/>
    </source>
</evidence>
<accession>A0AA36BDT4</accession>
<sequence>MHIFKGKCSAIGIVLRENEYTMRNVPYRYQNSDGIEIWDISENAIEMLKVMIHICKIWAGNLKGHWSRKTSTDPSSSEYINVPSFRNYDRENSNVNLVH</sequence>
<protein>
    <submittedName>
        <fullName evidence="1">Uncharacterized protein</fullName>
    </submittedName>
</protein>
<proteinExistence type="predicted"/>
<organism evidence="1 2">
    <name type="scientific">Octopus vulgaris</name>
    <name type="common">Common octopus</name>
    <dbReference type="NCBI Taxonomy" id="6645"/>
    <lineage>
        <taxon>Eukaryota</taxon>
        <taxon>Metazoa</taxon>
        <taxon>Spiralia</taxon>
        <taxon>Lophotrochozoa</taxon>
        <taxon>Mollusca</taxon>
        <taxon>Cephalopoda</taxon>
        <taxon>Coleoidea</taxon>
        <taxon>Octopodiformes</taxon>
        <taxon>Octopoda</taxon>
        <taxon>Incirrata</taxon>
        <taxon>Octopodidae</taxon>
        <taxon>Octopus</taxon>
    </lineage>
</organism>
<gene>
    <name evidence="1" type="ORF">OCTVUL_1B024585</name>
</gene>
<keyword evidence="2" id="KW-1185">Reference proteome</keyword>
<dbReference type="Proteomes" id="UP001162480">
    <property type="component" value="Chromosome 13"/>
</dbReference>
<dbReference type="AlphaFoldDB" id="A0AA36BDT4"/>
<reference evidence="1" key="1">
    <citation type="submission" date="2023-08" db="EMBL/GenBank/DDBJ databases">
        <authorList>
            <person name="Alioto T."/>
            <person name="Alioto T."/>
            <person name="Gomez Garrido J."/>
        </authorList>
    </citation>
    <scope>NUCLEOTIDE SEQUENCE</scope>
</reference>
<dbReference type="EMBL" id="OX597826">
    <property type="protein sequence ID" value="CAI9731817.1"/>
    <property type="molecule type" value="Genomic_DNA"/>
</dbReference>
<name>A0AA36BDT4_OCTVU</name>
<evidence type="ECO:0000313" key="1">
    <source>
        <dbReference type="EMBL" id="CAI9731817.1"/>
    </source>
</evidence>